<gene>
    <name evidence="3" type="ORF">HKW67_09700</name>
</gene>
<comment type="similarity">
    <text evidence="1">Belongs to the Cu-Zn superoxide dismutase family.</text>
</comment>
<evidence type="ECO:0000256" key="1">
    <source>
        <dbReference type="ARBA" id="ARBA00010457"/>
    </source>
</evidence>
<proteinExistence type="inferred from homology"/>
<protein>
    <submittedName>
        <fullName evidence="3">Superoxide dismutase family protein</fullName>
    </submittedName>
</protein>
<name>A0A6M4ITV2_9BACT</name>
<evidence type="ECO:0000313" key="4">
    <source>
        <dbReference type="Proteomes" id="UP000500938"/>
    </source>
</evidence>
<dbReference type="Pfam" id="PF00080">
    <property type="entry name" value="Sod_Cu"/>
    <property type="match status" value="1"/>
</dbReference>
<sequence>MAADSAASLTLDSTATAGASTGVTAKVVDAGGRELGVLTLADAGAAISVDGTLRGLPPGVHGMHIHAVGRCDAPDFASAGPHWSPTPKQHGSTNQAGPHHGDLMNLTVGADSSVVVKMSTPAGSLRGENPLLDADGAAIVIHATADDYKTDPSGNSGARIACGVASGS</sequence>
<evidence type="ECO:0000313" key="3">
    <source>
        <dbReference type="EMBL" id="QJR38173.1"/>
    </source>
</evidence>
<dbReference type="Proteomes" id="UP000500938">
    <property type="component" value="Chromosome"/>
</dbReference>
<dbReference type="InterPro" id="IPR036423">
    <property type="entry name" value="SOD-like_Cu/Zn_dom_sf"/>
</dbReference>
<reference evidence="3 4" key="1">
    <citation type="submission" date="2020-05" db="EMBL/GenBank/DDBJ databases">
        <title>Complete genome sequence of Gemmatimonas greenlandica TET16.</title>
        <authorList>
            <person name="Zeng Y."/>
        </authorList>
    </citation>
    <scope>NUCLEOTIDE SEQUENCE [LARGE SCALE GENOMIC DNA]</scope>
    <source>
        <strain evidence="3 4">TET16</strain>
    </source>
</reference>
<dbReference type="PANTHER" id="PTHR10003">
    <property type="entry name" value="SUPEROXIDE DISMUTASE CU-ZN -RELATED"/>
    <property type="match status" value="1"/>
</dbReference>
<evidence type="ECO:0000259" key="2">
    <source>
        <dbReference type="Pfam" id="PF00080"/>
    </source>
</evidence>
<dbReference type="SUPFAM" id="SSF49329">
    <property type="entry name" value="Cu,Zn superoxide dismutase-like"/>
    <property type="match status" value="1"/>
</dbReference>
<accession>A0A6M4ITV2</accession>
<dbReference type="AlphaFoldDB" id="A0A6M4ITV2"/>
<dbReference type="GO" id="GO:0006801">
    <property type="term" value="P:superoxide metabolic process"/>
    <property type="evidence" value="ECO:0007669"/>
    <property type="project" value="InterPro"/>
</dbReference>
<dbReference type="InterPro" id="IPR024134">
    <property type="entry name" value="SOD_Cu/Zn_/chaperone"/>
</dbReference>
<dbReference type="EMBL" id="CP053085">
    <property type="protein sequence ID" value="QJR38173.1"/>
    <property type="molecule type" value="Genomic_DNA"/>
</dbReference>
<organism evidence="3 4">
    <name type="scientific">Gemmatimonas groenlandica</name>
    <dbReference type="NCBI Taxonomy" id="2732249"/>
    <lineage>
        <taxon>Bacteria</taxon>
        <taxon>Pseudomonadati</taxon>
        <taxon>Gemmatimonadota</taxon>
        <taxon>Gemmatimonadia</taxon>
        <taxon>Gemmatimonadales</taxon>
        <taxon>Gemmatimonadaceae</taxon>
        <taxon>Gemmatimonas</taxon>
    </lineage>
</organism>
<dbReference type="InterPro" id="IPR001424">
    <property type="entry name" value="SOD_Cu_Zn_dom"/>
</dbReference>
<dbReference type="GO" id="GO:0005507">
    <property type="term" value="F:copper ion binding"/>
    <property type="evidence" value="ECO:0007669"/>
    <property type="project" value="InterPro"/>
</dbReference>
<feature type="domain" description="Superoxide dismutase copper/zinc binding" evidence="2">
    <location>
        <begin position="38"/>
        <end position="164"/>
    </location>
</feature>
<dbReference type="CDD" id="cd00305">
    <property type="entry name" value="Cu-Zn_Superoxide_Dismutase"/>
    <property type="match status" value="1"/>
</dbReference>
<dbReference type="KEGG" id="ggr:HKW67_09700"/>
<dbReference type="Gene3D" id="2.60.40.200">
    <property type="entry name" value="Superoxide dismutase, copper/zinc binding domain"/>
    <property type="match status" value="1"/>
</dbReference>
<keyword evidence="4" id="KW-1185">Reference proteome</keyword>